<evidence type="ECO:0000259" key="1">
    <source>
        <dbReference type="Pfam" id="PF01370"/>
    </source>
</evidence>
<proteinExistence type="predicted"/>
<evidence type="ECO:0000313" key="3">
    <source>
        <dbReference type="Proteomes" id="UP001254257"/>
    </source>
</evidence>
<keyword evidence="3" id="KW-1185">Reference proteome</keyword>
<feature type="domain" description="NAD-dependent epimerase/dehydratase" evidence="1">
    <location>
        <begin position="3"/>
        <end position="224"/>
    </location>
</feature>
<dbReference type="Proteomes" id="UP001254257">
    <property type="component" value="Unassembled WGS sequence"/>
</dbReference>
<sequence length="307" mass="33384">MRILFTGVSSFTGSWFARALADAGHEVVAPLRGPLASYSDGLKAARLEKLGTSVELVPGCVFGEDGFMALARERRFDVFCHHAAQVTNYRSPDFDIVGALANNTLNLRAILDALKSNGTSGVVLTGSVFEQTEGAGEKPLRAFSPYGLSKGLTAEVFSYRCQELGLPLSKFVIPNPFGPLEEPRFCAYLVRAWKAGQVAKVNTPAYVRDNIHIDLLAKSYVKYVGEVGAGHALTKLSPSGYVETQGAFAERFAREMRSRLGMACDVDLAEQSDFGEPLMRVNTDSATLYVSGWKEAEAWDGVAAYYR</sequence>
<comment type="caution">
    <text evidence="2">The sequence shown here is derived from an EMBL/GenBank/DDBJ whole genome shotgun (WGS) entry which is preliminary data.</text>
</comment>
<protein>
    <submittedName>
        <fullName evidence="2">NAD(P)-dependent oxidoreductase</fullName>
    </submittedName>
</protein>
<organism evidence="2 3">
    <name type="scientific">Bosea rubneri</name>
    <dbReference type="NCBI Taxonomy" id="3075434"/>
    <lineage>
        <taxon>Bacteria</taxon>
        <taxon>Pseudomonadati</taxon>
        <taxon>Pseudomonadota</taxon>
        <taxon>Alphaproteobacteria</taxon>
        <taxon>Hyphomicrobiales</taxon>
        <taxon>Boseaceae</taxon>
        <taxon>Bosea</taxon>
    </lineage>
</organism>
<dbReference type="Gene3D" id="3.40.50.720">
    <property type="entry name" value="NAD(P)-binding Rossmann-like Domain"/>
    <property type="match status" value="1"/>
</dbReference>
<dbReference type="EMBL" id="JAWDID010000084">
    <property type="protein sequence ID" value="MDU0343770.1"/>
    <property type="molecule type" value="Genomic_DNA"/>
</dbReference>
<dbReference type="Pfam" id="PF01370">
    <property type="entry name" value="Epimerase"/>
    <property type="match status" value="1"/>
</dbReference>
<evidence type="ECO:0000313" key="2">
    <source>
        <dbReference type="EMBL" id="MDU0343770.1"/>
    </source>
</evidence>
<accession>A0ABU3SHA4</accession>
<dbReference type="InterPro" id="IPR036291">
    <property type="entry name" value="NAD(P)-bd_dom_sf"/>
</dbReference>
<dbReference type="RefSeq" id="WP_316021467.1">
    <property type="nucleotide sequence ID" value="NZ_JAWDID010000084.1"/>
</dbReference>
<gene>
    <name evidence="2" type="ORF">RKE40_28135</name>
</gene>
<dbReference type="SUPFAM" id="SSF51735">
    <property type="entry name" value="NAD(P)-binding Rossmann-fold domains"/>
    <property type="match status" value="1"/>
</dbReference>
<dbReference type="InterPro" id="IPR001509">
    <property type="entry name" value="Epimerase_deHydtase"/>
</dbReference>
<reference evidence="2 3" key="1">
    <citation type="submission" date="2023-09" db="EMBL/GenBank/DDBJ databases">
        <title>Whole genome shotgun sequencing (WGS) of Bosea sp. ZW T0_25, isolated from stored onions (Allium cepa).</title>
        <authorList>
            <person name="Stoll D.A."/>
            <person name="Huch M."/>
        </authorList>
    </citation>
    <scope>NUCLEOTIDE SEQUENCE [LARGE SCALE GENOMIC DNA]</scope>
    <source>
        <strain evidence="2 3">ZW T0_25</strain>
    </source>
</reference>
<name>A0ABU3SHA4_9HYPH</name>